<reference evidence="2 3" key="1">
    <citation type="submission" date="2020-04" db="EMBL/GenBank/DDBJ databases">
        <title>Perkinsus olseni comparative genomics.</title>
        <authorList>
            <person name="Bogema D.R."/>
        </authorList>
    </citation>
    <scope>NUCLEOTIDE SEQUENCE [LARGE SCALE GENOMIC DNA]</scope>
    <source>
        <strain evidence="2">ATCC PRA-205</strain>
    </source>
</reference>
<gene>
    <name evidence="2" type="ORF">FOZ62_010533</name>
</gene>
<organism evidence="2 3">
    <name type="scientific">Perkinsus olseni</name>
    <name type="common">Perkinsus atlanticus</name>
    <dbReference type="NCBI Taxonomy" id="32597"/>
    <lineage>
        <taxon>Eukaryota</taxon>
        <taxon>Sar</taxon>
        <taxon>Alveolata</taxon>
        <taxon>Perkinsozoa</taxon>
        <taxon>Perkinsea</taxon>
        <taxon>Perkinsida</taxon>
        <taxon>Perkinsidae</taxon>
        <taxon>Perkinsus</taxon>
    </lineage>
</organism>
<proteinExistence type="predicted"/>
<dbReference type="AlphaFoldDB" id="A0A7J6U4W3"/>
<evidence type="ECO:0000256" key="1">
    <source>
        <dbReference type="SAM" id="MobiDB-lite"/>
    </source>
</evidence>
<evidence type="ECO:0000313" key="2">
    <source>
        <dbReference type="EMBL" id="KAF4752072.1"/>
    </source>
</evidence>
<sequence>LRDPVQHEGNSHQRLDDQQHQETIAESIDDNSCGIPQQLEEFDRDRVQAMDWRSEMKFTDRLSLDKVAALLIGEDIPVTTGEGAAARHEGYIWWMEAYNCEWCLVHLLMMIVRIG</sequence>
<evidence type="ECO:0000313" key="3">
    <source>
        <dbReference type="Proteomes" id="UP000574390"/>
    </source>
</evidence>
<protein>
    <submittedName>
        <fullName evidence="2">Uncharacterized protein</fullName>
    </submittedName>
</protein>
<dbReference type="Proteomes" id="UP000574390">
    <property type="component" value="Unassembled WGS sequence"/>
</dbReference>
<name>A0A7J6U4W3_PEROL</name>
<feature type="region of interest" description="Disordered" evidence="1">
    <location>
        <begin position="1"/>
        <end position="20"/>
    </location>
</feature>
<accession>A0A7J6U4W3</accession>
<comment type="caution">
    <text evidence="2">The sequence shown here is derived from an EMBL/GenBank/DDBJ whole genome shotgun (WGS) entry which is preliminary data.</text>
</comment>
<feature type="non-terminal residue" evidence="2">
    <location>
        <position position="1"/>
    </location>
</feature>
<dbReference type="EMBL" id="JABANM010002738">
    <property type="protein sequence ID" value="KAF4752072.1"/>
    <property type="molecule type" value="Genomic_DNA"/>
</dbReference>